<comment type="caution">
    <text evidence="2">The sequence shown here is derived from an EMBL/GenBank/DDBJ whole genome shotgun (WGS) entry which is preliminary data.</text>
</comment>
<name>F1T4D8_9ACTN</name>
<protein>
    <submittedName>
        <fullName evidence="2">Uncharacterized protein</fullName>
    </submittedName>
</protein>
<accession>F1T4D8</accession>
<sequence length="41" mass="4446">MIPKEPATIASPDGFSRIRGGDPTAPQDNLQHNAFFPHTRG</sequence>
<proteinExistence type="predicted"/>
<reference evidence="2 3" key="1">
    <citation type="submission" date="2011-02" db="EMBL/GenBank/DDBJ databases">
        <authorList>
            <person name="Muzny D."/>
            <person name="Qin X."/>
            <person name="Buhay C."/>
            <person name="Dugan-Rocha S."/>
            <person name="Ding Y."/>
            <person name="Chen G."/>
            <person name="Hawes A."/>
            <person name="Holder M."/>
            <person name="Jhangiani S."/>
            <person name="Johnson A."/>
            <person name="Khan Z."/>
            <person name="Li Z."/>
            <person name="Liu W."/>
            <person name="Liu X."/>
            <person name="Perez L."/>
            <person name="Shen H."/>
            <person name="Wang Q."/>
            <person name="Watt J."/>
            <person name="Xi L."/>
            <person name="Xin Y."/>
            <person name="Zhou J."/>
            <person name="Deng J."/>
            <person name="Jiang H."/>
            <person name="Liu Y."/>
            <person name="Qu J."/>
            <person name="Song X.-Z."/>
            <person name="Zhang L."/>
            <person name="Villasana D."/>
            <person name="Johnson A."/>
            <person name="Liu J."/>
            <person name="Liyanage D."/>
            <person name="Lorensuhewa L."/>
            <person name="Robinson T."/>
            <person name="Song A."/>
            <person name="Song B.-B."/>
            <person name="Dinh H."/>
            <person name="Thornton R."/>
            <person name="Coyle M."/>
            <person name="Francisco L."/>
            <person name="Jackson L."/>
            <person name="Javaid M."/>
            <person name="Korchina V."/>
            <person name="Kovar C."/>
            <person name="Mata R."/>
            <person name="Mathew T."/>
            <person name="Ngo R."/>
            <person name="Nguyen L."/>
            <person name="Nguyen N."/>
            <person name="Okwuonu G."/>
            <person name="Ongeri F."/>
            <person name="Pham C."/>
            <person name="Simmons D."/>
            <person name="Wilczek-Boney K."/>
            <person name="Hale W."/>
            <person name="Jakkamsetti A."/>
            <person name="Pham P."/>
            <person name="Ruth R."/>
            <person name="San Lucas F."/>
            <person name="Warren J."/>
            <person name="Zhang J."/>
            <person name="Zhao Z."/>
            <person name="Zhou C."/>
            <person name="Zhu D."/>
            <person name="Lee S."/>
            <person name="Bess C."/>
            <person name="Blankenburg K."/>
            <person name="Forbes L."/>
            <person name="Fu Q."/>
            <person name="Gubbala S."/>
            <person name="Hirani K."/>
            <person name="Jayaseelan J.C."/>
            <person name="Lara F."/>
            <person name="Munidasa M."/>
            <person name="Palculict T."/>
            <person name="Patil S."/>
            <person name="Pu L.-L."/>
            <person name="Saada N."/>
            <person name="Tang L."/>
            <person name="Weissenberger G."/>
            <person name="Zhu Y."/>
            <person name="Hemphill L."/>
            <person name="Shang Y."/>
            <person name="Youmans B."/>
            <person name="Ayvaz T."/>
            <person name="Ross M."/>
            <person name="Santibanez J."/>
            <person name="Aqrawi P."/>
            <person name="Gross S."/>
            <person name="Joshi V."/>
            <person name="Fowler G."/>
            <person name="Nazareth L."/>
            <person name="Reid J."/>
            <person name="Worley K."/>
            <person name="Petrosino J."/>
            <person name="Highlander S."/>
            <person name="Gibbs R."/>
        </authorList>
    </citation>
    <scope>NUCLEOTIDE SEQUENCE [LARGE SCALE GENOMIC DNA]</scope>
    <source>
        <strain evidence="2 3">DSM 15829</strain>
    </source>
</reference>
<feature type="region of interest" description="Disordered" evidence="1">
    <location>
        <begin position="1"/>
        <end position="41"/>
    </location>
</feature>
<keyword evidence="3" id="KW-1185">Reference proteome</keyword>
<dbReference type="Proteomes" id="UP000005947">
    <property type="component" value="Unassembled WGS sequence"/>
</dbReference>
<evidence type="ECO:0000313" key="2">
    <source>
        <dbReference type="EMBL" id="EGF23582.1"/>
    </source>
</evidence>
<gene>
    <name evidence="2" type="ORF">HMPREF0091_10529</name>
</gene>
<evidence type="ECO:0000256" key="1">
    <source>
        <dbReference type="SAM" id="MobiDB-lite"/>
    </source>
</evidence>
<dbReference type="EMBL" id="ACGK02000001">
    <property type="protein sequence ID" value="EGF23582.1"/>
    <property type="molecule type" value="Genomic_DNA"/>
</dbReference>
<dbReference type="AlphaFoldDB" id="F1T4D8"/>
<organism evidence="2 3">
    <name type="scientific">Fannyhessea vaginae DSM 15829</name>
    <dbReference type="NCBI Taxonomy" id="525256"/>
    <lineage>
        <taxon>Bacteria</taxon>
        <taxon>Bacillati</taxon>
        <taxon>Actinomycetota</taxon>
        <taxon>Coriobacteriia</taxon>
        <taxon>Coriobacteriales</taxon>
        <taxon>Atopobiaceae</taxon>
        <taxon>Fannyhessea</taxon>
    </lineage>
</organism>
<evidence type="ECO:0000313" key="3">
    <source>
        <dbReference type="Proteomes" id="UP000005947"/>
    </source>
</evidence>